<keyword evidence="1" id="KW-0812">Transmembrane</keyword>
<reference evidence="3 4" key="1">
    <citation type="submission" date="2013-07" db="EMBL/GenBank/DDBJ databases">
        <authorList>
            <person name="Weinstock G."/>
            <person name="Sodergren E."/>
            <person name="Wylie T."/>
            <person name="Fulton L."/>
            <person name="Fulton R."/>
            <person name="Fronick C."/>
            <person name="O'Laughlin M."/>
            <person name="Godfrey J."/>
            <person name="Miner T."/>
            <person name="Herter B."/>
            <person name="Appelbaum E."/>
            <person name="Cordes M."/>
            <person name="Lek S."/>
            <person name="Wollam A."/>
            <person name="Pepin K.H."/>
            <person name="Palsikar V.B."/>
            <person name="Mitreva M."/>
            <person name="Wilson R.K."/>
        </authorList>
    </citation>
    <scope>NUCLEOTIDE SEQUENCE [LARGE SCALE GENOMIC DNA]</scope>
    <source>
        <strain evidence="3 4">ATCC 14940</strain>
    </source>
</reference>
<keyword evidence="1" id="KW-0472">Membrane</keyword>
<evidence type="ECO:0000259" key="2">
    <source>
        <dbReference type="Pfam" id="PF07670"/>
    </source>
</evidence>
<dbReference type="Pfam" id="PF07670">
    <property type="entry name" value="Gate"/>
    <property type="match status" value="1"/>
</dbReference>
<feature type="transmembrane region" description="Helical" evidence="1">
    <location>
        <begin position="174"/>
        <end position="196"/>
    </location>
</feature>
<dbReference type="Proteomes" id="UP000016491">
    <property type="component" value="Unassembled WGS sequence"/>
</dbReference>
<organism evidence="3 4">
    <name type="scientific">[Clostridium] symbiosum ATCC 14940</name>
    <dbReference type="NCBI Taxonomy" id="411472"/>
    <lineage>
        <taxon>Bacteria</taxon>
        <taxon>Bacillati</taxon>
        <taxon>Bacillota</taxon>
        <taxon>Clostridia</taxon>
        <taxon>Lachnospirales</taxon>
        <taxon>Lachnospiraceae</taxon>
        <taxon>Otoolea</taxon>
    </lineage>
</organism>
<feature type="transmembrane region" description="Helical" evidence="1">
    <location>
        <begin position="234"/>
        <end position="254"/>
    </location>
</feature>
<sequence>MVVLKTDSKRRNIMNIRESLPDIYYIKHSIRTLMKKSILPVIPVLILILLLMRPALAFDGAKSGLLLWFNVVLPTLLPFMLCSSLLVAWGGVPLITRPFAPLFRLLGLSDKGSYALMSGLLCGYPMGAKTTADFVRDGSISSNEGKRLLAIAGCPSPMFVAGYIHSHLDGTVPFLFIAAAVYLPVIINGFLVQLFYRERKKALPSPLPVTCNAAPDGRPFDEIMMASLEIMVKIGGYIMLYSILAGFICESSVLPESVKPLLTGFVEMTTGIDAVSRTMSGLPAALAILFSAVFGGLSGVSQTNTVIKNAGLSIRHYVLWKLLHAALSCTILILLSSL</sequence>
<dbReference type="InterPro" id="IPR011642">
    <property type="entry name" value="Gate_dom"/>
</dbReference>
<feature type="transmembrane region" description="Helical" evidence="1">
    <location>
        <begin position="76"/>
        <end position="95"/>
    </location>
</feature>
<feature type="domain" description="Nucleoside transporter/FeoB GTPase Gate" evidence="2">
    <location>
        <begin position="71"/>
        <end position="139"/>
    </location>
</feature>
<protein>
    <submittedName>
        <fullName evidence="3">Sporulation integral membrane protein YlbJ</fullName>
    </submittedName>
</protein>
<comment type="caution">
    <text evidence="3">The sequence shown here is derived from an EMBL/GenBank/DDBJ whole genome shotgun (WGS) entry which is preliminary data.</text>
</comment>
<feature type="transmembrane region" description="Helical" evidence="1">
    <location>
        <begin position="37"/>
        <end position="56"/>
    </location>
</feature>
<keyword evidence="1" id="KW-1133">Transmembrane helix</keyword>
<evidence type="ECO:0000313" key="4">
    <source>
        <dbReference type="Proteomes" id="UP000016491"/>
    </source>
</evidence>
<accession>A0ABC9U0S6</accession>
<feature type="transmembrane region" description="Helical" evidence="1">
    <location>
        <begin position="274"/>
        <end position="297"/>
    </location>
</feature>
<dbReference type="EMBL" id="AWSU01000109">
    <property type="protein sequence ID" value="ERI78737.1"/>
    <property type="molecule type" value="Genomic_DNA"/>
</dbReference>
<feature type="transmembrane region" description="Helical" evidence="1">
    <location>
        <begin position="148"/>
        <end position="168"/>
    </location>
</feature>
<feature type="transmembrane region" description="Helical" evidence="1">
    <location>
        <begin position="318"/>
        <end position="337"/>
    </location>
</feature>
<gene>
    <name evidence="3" type="ORF">CLOSYM_01330</name>
</gene>
<evidence type="ECO:0000313" key="3">
    <source>
        <dbReference type="EMBL" id="ERI78737.1"/>
    </source>
</evidence>
<proteinExistence type="predicted"/>
<dbReference type="AlphaFoldDB" id="A0ABC9U0S6"/>
<evidence type="ECO:0000256" key="1">
    <source>
        <dbReference type="SAM" id="Phobius"/>
    </source>
</evidence>
<name>A0ABC9U0S6_CLOSY</name>